<accession>A0A6G0T4W3</accession>
<feature type="domain" description="Glucose-methanol-choline oxidoreductase N-terminal" evidence="4">
    <location>
        <begin position="134"/>
        <end position="157"/>
    </location>
</feature>
<proteinExistence type="inferred from homology"/>
<name>A0A6G0T4W3_APHGL</name>
<keyword evidence="2 3" id="KW-0274">FAD</keyword>
<reference evidence="5 6" key="1">
    <citation type="submission" date="2019-08" db="EMBL/GenBank/DDBJ databases">
        <title>The genome of the soybean aphid Biotype 1, its phylome, world population structure and adaptation to the North American continent.</title>
        <authorList>
            <person name="Giordano R."/>
            <person name="Donthu R.K."/>
            <person name="Hernandez A.G."/>
            <person name="Wright C.L."/>
            <person name="Zimin A.V."/>
        </authorList>
    </citation>
    <scope>NUCLEOTIDE SEQUENCE [LARGE SCALE GENOMIC DNA]</scope>
    <source>
        <tissue evidence="5">Whole aphids</tissue>
    </source>
</reference>
<dbReference type="GO" id="GO:0050660">
    <property type="term" value="F:flavin adenine dinucleotide binding"/>
    <property type="evidence" value="ECO:0007669"/>
    <property type="project" value="InterPro"/>
</dbReference>
<evidence type="ECO:0000259" key="4">
    <source>
        <dbReference type="PROSITE" id="PS00623"/>
    </source>
</evidence>
<dbReference type="Pfam" id="PF05199">
    <property type="entry name" value="GMC_oxred_C"/>
    <property type="match status" value="1"/>
</dbReference>
<comment type="cofactor">
    <cofactor evidence="2">
        <name>FAD</name>
        <dbReference type="ChEBI" id="CHEBI:57692"/>
    </cofactor>
</comment>
<evidence type="ECO:0000313" key="5">
    <source>
        <dbReference type="EMBL" id="KAE9525234.1"/>
    </source>
</evidence>
<dbReference type="SUPFAM" id="SSF51905">
    <property type="entry name" value="FAD/NAD(P)-binding domain"/>
    <property type="match status" value="1"/>
</dbReference>
<evidence type="ECO:0000313" key="6">
    <source>
        <dbReference type="Proteomes" id="UP000475862"/>
    </source>
</evidence>
<dbReference type="PIRSF" id="PIRSF000137">
    <property type="entry name" value="Alcohol_oxidase"/>
    <property type="match status" value="1"/>
</dbReference>
<dbReference type="PANTHER" id="PTHR11552">
    <property type="entry name" value="GLUCOSE-METHANOL-CHOLINE GMC OXIDOREDUCTASE"/>
    <property type="match status" value="1"/>
</dbReference>
<gene>
    <name evidence="5" type="ORF">AGLY_014302</name>
</gene>
<organism evidence="5 6">
    <name type="scientific">Aphis glycines</name>
    <name type="common">Soybean aphid</name>
    <dbReference type="NCBI Taxonomy" id="307491"/>
    <lineage>
        <taxon>Eukaryota</taxon>
        <taxon>Metazoa</taxon>
        <taxon>Ecdysozoa</taxon>
        <taxon>Arthropoda</taxon>
        <taxon>Hexapoda</taxon>
        <taxon>Insecta</taxon>
        <taxon>Pterygota</taxon>
        <taxon>Neoptera</taxon>
        <taxon>Paraneoptera</taxon>
        <taxon>Hemiptera</taxon>
        <taxon>Sternorrhyncha</taxon>
        <taxon>Aphidomorpha</taxon>
        <taxon>Aphidoidea</taxon>
        <taxon>Aphididae</taxon>
        <taxon>Aphidini</taxon>
        <taxon>Aphis</taxon>
        <taxon>Aphis</taxon>
    </lineage>
</organism>
<dbReference type="Gene3D" id="3.30.560.10">
    <property type="entry name" value="Glucose Oxidase, domain 3"/>
    <property type="match status" value="1"/>
</dbReference>
<feature type="binding site" evidence="2">
    <location>
        <position position="136"/>
    </location>
    <ligand>
        <name>FAD</name>
        <dbReference type="ChEBI" id="CHEBI:57692"/>
    </ligand>
</feature>
<dbReference type="GO" id="GO:0016614">
    <property type="term" value="F:oxidoreductase activity, acting on CH-OH group of donors"/>
    <property type="evidence" value="ECO:0007669"/>
    <property type="project" value="InterPro"/>
</dbReference>
<dbReference type="InterPro" id="IPR000172">
    <property type="entry name" value="GMC_OxRdtase_N"/>
</dbReference>
<dbReference type="InterPro" id="IPR036188">
    <property type="entry name" value="FAD/NAD-bd_sf"/>
</dbReference>
<dbReference type="Pfam" id="PF00732">
    <property type="entry name" value="GMC_oxred_N"/>
    <property type="match status" value="1"/>
</dbReference>
<protein>
    <recommendedName>
        <fullName evidence="4">Glucose-methanol-choline oxidoreductase N-terminal domain-containing protein</fullName>
    </recommendedName>
</protein>
<dbReference type="PANTHER" id="PTHR11552:SF227">
    <property type="entry name" value="GLUCOSE DEHYDROGENASE [FAD, QUINONE]-LIKE PROTEIN"/>
    <property type="match status" value="1"/>
</dbReference>
<keyword evidence="3" id="KW-0285">Flavoprotein</keyword>
<dbReference type="AlphaFoldDB" id="A0A6G0T4W3"/>
<comment type="caution">
    <text evidence="5">The sequence shown here is derived from an EMBL/GenBank/DDBJ whole genome shotgun (WGS) entry which is preliminary data.</text>
</comment>
<dbReference type="Gene3D" id="3.50.50.60">
    <property type="entry name" value="FAD/NAD(P)-binding domain"/>
    <property type="match status" value="1"/>
</dbReference>
<evidence type="ECO:0000256" key="3">
    <source>
        <dbReference type="RuleBase" id="RU003968"/>
    </source>
</evidence>
<comment type="similarity">
    <text evidence="1 3">Belongs to the GMC oxidoreductase family.</text>
</comment>
<dbReference type="OrthoDB" id="269227at2759"/>
<dbReference type="PROSITE" id="PS00623">
    <property type="entry name" value="GMC_OXRED_1"/>
    <property type="match status" value="1"/>
</dbReference>
<sequence length="616" mass="68197">MNAMQMIPMEAIVKTASKVAFLPILFVTINYFYNDKKYTGSGIIDMPGSLLLRQYDFIIVGAGSAGAVLANRLTEKTNWNVLLIEAGGDETVLSDVPLLATNLQLSELDWQYKAETQYTACLAMENQRCNWPRGKVIGGSSVLNYMLYARGNQMDYNNWAIEGNPGWEYHDVLQYFKKSEDNQNPSLTQSPYHSIGGYLTVSEAPYKTPLANAFIAAGREMDYNIRDINGEHQLGFMIPQGTIRRGTRCSTAKAFLAPARLRKNLHVSINTHVTRLIIDPHTKITTGVTMMKNNKLYTVKAQKEVLLSAGSINSAQLLMLSGIGPINHLAKMGIPIIADLDVGQNLQDHIGFGGLTFLINETVSLTQQKAEKTLSILDYASMGEGPLTIMGGVEGLAFINTKYANLSFDQPDIGLQFMSGSTNSDSGVPLWKAHGLKEEIYNSIYKPIHNGEVWSAIPMLLRPRSRGEIQLRSTDPFEHPRILPNYLTNHNDIVTLVEGIKFVLAMAKTTPFSQYGSRLHNITFPDCAELLLLTNAYWECMVRQYTVSMNNPVGTAKMGPKWDKTAVVDPQLQVHGVNGLRVVDASIMPTIVSAHTNAAVIMIAEKAADMIKNKWL</sequence>
<evidence type="ECO:0000256" key="2">
    <source>
        <dbReference type="PIRSR" id="PIRSR000137-2"/>
    </source>
</evidence>
<feature type="binding site" evidence="2">
    <location>
        <position position="273"/>
    </location>
    <ligand>
        <name>FAD</name>
        <dbReference type="ChEBI" id="CHEBI:57692"/>
    </ligand>
</feature>
<dbReference type="SUPFAM" id="SSF54373">
    <property type="entry name" value="FAD-linked reductases, C-terminal domain"/>
    <property type="match status" value="1"/>
</dbReference>
<dbReference type="InterPro" id="IPR007867">
    <property type="entry name" value="GMC_OxRtase_C"/>
</dbReference>
<dbReference type="EMBL" id="VYZN01000061">
    <property type="protein sequence ID" value="KAE9525234.1"/>
    <property type="molecule type" value="Genomic_DNA"/>
</dbReference>
<keyword evidence="6" id="KW-1185">Reference proteome</keyword>
<dbReference type="Proteomes" id="UP000475862">
    <property type="component" value="Unassembled WGS sequence"/>
</dbReference>
<dbReference type="InterPro" id="IPR012132">
    <property type="entry name" value="GMC_OxRdtase"/>
</dbReference>
<evidence type="ECO:0000256" key="1">
    <source>
        <dbReference type="ARBA" id="ARBA00010790"/>
    </source>
</evidence>